<gene>
    <name evidence="1" type="ORF">PAHAL_6G285100</name>
</gene>
<organism evidence="1">
    <name type="scientific">Panicum hallii</name>
    <dbReference type="NCBI Taxonomy" id="206008"/>
    <lineage>
        <taxon>Eukaryota</taxon>
        <taxon>Viridiplantae</taxon>
        <taxon>Streptophyta</taxon>
        <taxon>Embryophyta</taxon>
        <taxon>Tracheophyta</taxon>
        <taxon>Spermatophyta</taxon>
        <taxon>Magnoliopsida</taxon>
        <taxon>Liliopsida</taxon>
        <taxon>Poales</taxon>
        <taxon>Poaceae</taxon>
        <taxon>PACMAD clade</taxon>
        <taxon>Panicoideae</taxon>
        <taxon>Panicodae</taxon>
        <taxon>Paniceae</taxon>
        <taxon>Panicinae</taxon>
        <taxon>Panicum</taxon>
        <taxon>Panicum sect. Panicum</taxon>
    </lineage>
</organism>
<name>A0A270R3Z5_9POAL</name>
<dbReference type="Gramene" id="PAN35969">
    <property type="protein sequence ID" value="PAN35969"/>
    <property type="gene ID" value="PAHAL_6G285100"/>
</dbReference>
<proteinExistence type="predicted"/>
<dbReference type="AlphaFoldDB" id="A0A270R3Z5"/>
<sequence length="86" mass="10080">MNDCRMQNVACGWQRLGMACPLGSITRDTANPWRLCSLVQDRDRDKVILVQDKTQKKEFSDDLIVRCFSSVPILNVEIFLFYCYNW</sequence>
<dbReference type="Proteomes" id="UP000243499">
    <property type="component" value="Chromosome 6"/>
</dbReference>
<evidence type="ECO:0000313" key="1">
    <source>
        <dbReference type="EMBL" id="PAN35969.2"/>
    </source>
</evidence>
<reference evidence="1" key="1">
    <citation type="submission" date="2018-04" db="EMBL/GenBank/DDBJ databases">
        <title>WGS assembly of Panicum hallii.</title>
        <authorList>
            <person name="Lovell J."/>
            <person name="Jenkins J."/>
            <person name="Lowry D."/>
            <person name="Mamidi S."/>
            <person name="Sreedasyam A."/>
            <person name="Weng X."/>
            <person name="Barry K."/>
            <person name="Bonette J."/>
            <person name="Campitelli B."/>
            <person name="Daum C."/>
            <person name="Gordon S."/>
            <person name="Gould B."/>
            <person name="Lipzen A."/>
            <person name="Macqueen A."/>
            <person name="Palacio-Mejia J."/>
            <person name="Plott C."/>
            <person name="Shakirov E."/>
            <person name="Shu S."/>
            <person name="Yoshinaga Y."/>
            <person name="Zane M."/>
            <person name="Rokhsar D."/>
            <person name="Grimwood J."/>
            <person name="Schmutz J."/>
            <person name="Juenger T."/>
        </authorList>
    </citation>
    <scope>NUCLEOTIDE SEQUENCE [LARGE SCALE GENOMIC DNA]</scope>
    <source>
        <strain evidence="1">FIL2</strain>
    </source>
</reference>
<dbReference type="EMBL" id="CM008051">
    <property type="protein sequence ID" value="PAN35969.2"/>
    <property type="molecule type" value="Genomic_DNA"/>
</dbReference>
<protein>
    <submittedName>
        <fullName evidence="1">Uncharacterized protein</fullName>
    </submittedName>
</protein>
<accession>A0A270R3Z5</accession>